<dbReference type="PANTHER" id="PTHR45934">
    <property type="entry name" value="FAD/NAD(P)-BINDING OXIDOREDUCTASE FAMILY PROTEIN"/>
    <property type="match status" value="1"/>
</dbReference>
<keyword evidence="2" id="KW-0503">Monooxygenase</keyword>
<dbReference type="InterPro" id="IPR036188">
    <property type="entry name" value="FAD/NAD-bd_sf"/>
</dbReference>
<organism evidence="5 6">
    <name type="scientific">Sphagnum troendelagicum</name>
    <dbReference type="NCBI Taxonomy" id="128251"/>
    <lineage>
        <taxon>Eukaryota</taxon>
        <taxon>Viridiplantae</taxon>
        <taxon>Streptophyta</taxon>
        <taxon>Embryophyta</taxon>
        <taxon>Bryophyta</taxon>
        <taxon>Sphagnophytina</taxon>
        <taxon>Sphagnopsida</taxon>
        <taxon>Sphagnales</taxon>
        <taxon>Sphagnaceae</taxon>
        <taxon>Sphagnum</taxon>
    </lineage>
</organism>
<accession>A0ABP0UNA6</accession>
<evidence type="ECO:0000256" key="2">
    <source>
        <dbReference type="ARBA" id="ARBA00023033"/>
    </source>
</evidence>
<dbReference type="PRINTS" id="PR00420">
    <property type="entry name" value="RNGMNOXGNASE"/>
</dbReference>
<feature type="domain" description="FAD-binding" evidence="4">
    <location>
        <begin position="109"/>
        <end position="172"/>
    </location>
</feature>
<dbReference type="PANTHER" id="PTHR45934:SF9">
    <property type="entry name" value="FAD_NAD(P)-BINDING OXIDOREDUCTASE FAMILY PROTEIN"/>
    <property type="match status" value="1"/>
</dbReference>
<keyword evidence="6" id="KW-1185">Reference proteome</keyword>
<dbReference type="Pfam" id="PF01494">
    <property type="entry name" value="FAD_binding_3"/>
    <property type="match status" value="2"/>
</dbReference>
<dbReference type="InterPro" id="IPR044560">
    <property type="entry name" value="MOase"/>
</dbReference>
<evidence type="ECO:0000259" key="4">
    <source>
        <dbReference type="Pfam" id="PF01494"/>
    </source>
</evidence>
<sequence>MSNMAVLCSFAKTPDRLTTTVHEKLQLGNRICSAGATAAQTHFRIQLQRCEFSGRRLFLLQAPYRRVTKAAWGGDAGIGMRTPSMGANNREEESKRTIEQELQGAQVETVVIVGAGIAGLATALALHRVGVRAVVLEQAESLRTDGTSLTLFPNAWRALDALGVAQELRPQFINIMGPHEVRAVERKVLLETLAKPLPTGTIKFAAKVKKICKPRGPKGITEVELENGMIILTKVLVGCDGGNSVVAKWMGFSQPRPVGQVTIRGISEYRNGHTFDPVIHQIMGQGTRAGIVPVSQTKVYWFVLFKASPSVPKIISDPDKVKEEALNYMRGWPVDIQECIEMTPLSCFSRGVIWDRWSIPFMTPQQEMNGVTLAGDACHPMTPNLGQGGCTALEDSIVLVRKLYQVLKRELSKPMDEDFSLEHTGIGAALADYQSERWPRTFGLTVKSYIFGALLGWDLGLICFIRDNIALPFMFRASAVLGHSKFDCGQLPSPP</sequence>
<evidence type="ECO:0000313" key="6">
    <source>
        <dbReference type="Proteomes" id="UP001497512"/>
    </source>
</evidence>
<dbReference type="EMBL" id="OZ019897">
    <property type="protein sequence ID" value="CAK9225569.1"/>
    <property type="molecule type" value="Genomic_DNA"/>
</dbReference>
<dbReference type="Proteomes" id="UP001497512">
    <property type="component" value="Chromosome 5"/>
</dbReference>
<feature type="domain" description="FAD-binding" evidence="4">
    <location>
        <begin position="232"/>
        <end position="408"/>
    </location>
</feature>
<evidence type="ECO:0000256" key="1">
    <source>
        <dbReference type="ARBA" id="ARBA00023002"/>
    </source>
</evidence>
<dbReference type="Gene3D" id="3.50.50.60">
    <property type="entry name" value="FAD/NAD(P)-binding domain"/>
    <property type="match status" value="1"/>
</dbReference>
<name>A0ABP0UNA6_9BRYO</name>
<comment type="similarity">
    <text evidence="3">Belongs to the 3-hydroxybenzoate 6-hydroxylase family.</text>
</comment>
<dbReference type="SUPFAM" id="SSF51905">
    <property type="entry name" value="FAD/NAD(P)-binding domain"/>
    <property type="match status" value="1"/>
</dbReference>
<reference evidence="5" key="1">
    <citation type="submission" date="2024-02" db="EMBL/GenBank/DDBJ databases">
        <authorList>
            <consortium name="ELIXIR-Norway"/>
            <consortium name="Elixir Norway"/>
        </authorList>
    </citation>
    <scope>NUCLEOTIDE SEQUENCE</scope>
</reference>
<protein>
    <recommendedName>
        <fullName evidence="4">FAD-binding domain-containing protein</fullName>
    </recommendedName>
</protein>
<dbReference type="InterPro" id="IPR002938">
    <property type="entry name" value="FAD-bd"/>
</dbReference>
<proteinExistence type="inferred from homology"/>
<evidence type="ECO:0000256" key="3">
    <source>
        <dbReference type="ARBA" id="ARBA00024018"/>
    </source>
</evidence>
<evidence type="ECO:0000313" key="5">
    <source>
        <dbReference type="EMBL" id="CAK9225569.1"/>
    </source>
</evidence>
<keyword evidence="1" id="KW-0560">Oxidoreductase</keyword>
<gene>
    <name evidence="5" type="ORF">CSSPTR1EN2_LOCUS17683</name>
</gene>